<dbReference type="GO" id="GO:0051536">
    <property type="term" value="F:iron-sulfur cluster binding"/>
    <property type="evidence" value="ECO:0007669"/>
    <property type="project" value="UniProtKB-KW"/>
</dbReference>
<evidence type="ECO:0000256" key="7">
    <source>
        <dbReference type="ARBA" id="ARBA00023002"/>
    </source>
</evidence>
<keyword evidence="5" id="KW-0274">FAD</keyword>
<name>A0A4R4NUM5_9ACTN</name>
<dbReference type="InterPro" id="IPR036188">
    <property type="entry name" value="FAD/NAD-bd_sf"/>
</dbReference>
<evidence type="ECO:0000313" key="13">
    <source>
        <dbReference type="Proteomes" id="UP000295431"/>
    </source>
</evidence>
<feature type="domain" description="4Fe-4S ferredoxin-type" evidence="11">
    <location>
        <begin position="1"/>
        <end position="29"/>
    </location>
</feature>
<dbReference type="InterPro" id="IPR017900">
    <property type="entry name" value="4Fe4S_Fe_S_CS"/>
</dbReference>
<dbReference type="Pfam" id="PF00037">
    <property type="entry name" value="Fer4"/>
    <property type="match status" value="1"/>
</dbReference>
<evidence type="ECO:0000256" key="6">
    <source>
        <dbReference type="ARBA" id="ARBA00022857"/>
    </source>
</evidence>
<dbReference type="PANTHER" id="PTHR48467">
    <property type="entry name" value="GLUTAMATE SYNTHASE 1 [NADH], CHLOROPLASTIC-LIKE"/>
    <property type="match status" value="1"/>
</dbReference>
<evidence type="ECO:0000256" key="8">
    <source>
        <dbReference type="ARBA" id="ARBA00023004"/>
    </source>
</evidence>
<keyword evidence="7" id="KW-0560">Oxidoreductase</keyword>
<dbReference type="SUPFAM" id="SSF54862">
    <property type="entry name" value="4Fe-4S ferredoxins"/>
    <property type="match status" value="1"/>
</dbReference>
<dbReference type="RefSeq" id="WP_131942066.1">
    <property type="nucleotide sequence ID" value="NZ_BAAAMX010000030.1"/>
</dbReference>
<evidence type="ECO:0000256" key="10">
    <source>
        <dbReference type="ARBA" id="ARBA00047776"/>
    </source>
</evidence>
<evidence type="ECO:0000256" key="2">
    <source>
        <dbReference type="ARBA" id="ARBA00013223"/>
    </source>
</evidence>
<keyword evidence="8" id="KW-0408">Iron</keyword>
<keyword evidence="9" id="KW-0411">Iron-sulfur</keyword>
<proteinExistence type="predicted"/>
<dbReference type="AlphaFoldDB" id="A0A4R4NUM5"/>
<evidence type="ECO:0000256" key="9">
    <source>
        <dbReference type="ARBA" id="ARBA00023014"/>
    </source>
</evidence>
<keyword evidence="13" id="KW-1185">Reference proteome</keyword>
<dbReference type="Gene3D" id="3.50.50.60">
    <property type="entry name" value="FAD/NAD(P)-binding domain"/>
    <property type="match status" value="1"/>
</dbReference>
<comment type="cofactor">
    <cofactor evidence="1">
        <name>FAD</name>
        <dbReference type="ChEBI" id="CHEBI:57692"/>
    </cofactor>
</comment>
<dbReference type="EMBL" id="SMJW01000118">
    <property type="protein sequence ID" value="TDC12734.1"/>
    <property type="molecule type" value="Genomic_DNA"/>
</dbReference>
<dbReference type="InterPro" id="IPR055275">
    <property type="entry name" value="Ferredox_Rdtase"/>
</dbReference>
<dbReference type="PRINTS" id="PR00419">
    <property type="entry name" value="ADXRDTASE"/>
</dbReference>
<evidence type="ECO:0000256" key="4">
    <source>
        <dbReference type="ARBA" id="ARBA00022723"/>
    </source>
</evidence>
<organism evidence="12 13">
    <name type="scientific">Actinomadura bangladeshensis</name>
    <dbReference type="NCBI Taxonomy" id="453573"/>
    <lineage>
        <taxon>Bacteria</taxon>
        <taxon>Bacillati</taxon>
        <taxon>Actinomycetota</taxon>
        <taxon>Actinomycetes</taxon>
        <taxon>Streptosporangiales</taxon>
        <taxon>Thermomonosporaceae</taxon>
        <taxon>Actinomadura</taxon>
    </lineage>
</organism>
<dbReference type="InterPro" id="IPR017896">
    <property type="entry name" value="4Fe4S_Fe-S-bd"/>
</dbReference>
<dbReference type="OrthoDB" id="289202at2"/>
<dbReference type="Proteomes" id="UP000295431">
    <property type="component" value="Unassembled WGS sequence"/>
</dbReference>
<accession>A0A4R4NUM5</accession>
<dbReference type="PROSITE" id="PS00198">
    <property type="entry name" value="4FE4S_FER_1"/>
    <property type="match status" value="1"/>
</dbReference>
<dbReference type="InterPro" id="IPR023753">
    <property type="entry name" value="FAD/NAD-binding_dom"/>
</dbReference>
<dbReference type="Gene3D" id="3.30.70.20">
    <property type="match status" value="1"/>
</dbReference>
<dbReference type="Pfam" id="PF07992">
    <property type="entry name" value="Pyr_redox_2"/>
    <property type="match status" value="1"/>
</dbReference>
<feature type="domain" description="4Fe-4S ferredoxin-type" evidence="11">
    <location>
        <begin position="37"/>
        <end position="66"/>
    </location>
</feature>
<protein>
    <recommendedName>
        <fullName evidence="2">ferredoxin--NADP(+) reductase</fullName>
        <ecNumber evidence="2">1.18.1.2</ecNumber>
    </recommendedName>
</protein>
<evidence type="ECO:0000256" key="5">
    <source>
        <dbReference type="ARBA" id="ARBA00022827"/>
    </source>
</evidence>
<keyword evidence="6" id="KW-0521">NADP</keyword>
<evidence type="ECO:0000256" key="1">
    <source>
        <dbReference type="ARBA" id="ARBA00001974"/>
    </source>
</evidence>
<evidence type="ECO:0000256" key="3">
    <source>
        <dbReference type="ARBA" id="ARBA00022630"/>
    </source>
</evidence>
<dbReference type="PROSITE" id="PS51379">
    <property type="entry name" value="4FE4S_FER_2"/>
    <property type="match status" value="2"/>
</dbReference>
<evidence type="ECO:0000259" key="11">
    <source>
        <dbReference type="PROSITE" id="PS51379"/>
    </source>
</evidence>
<comment type="catalytic activity">
    <reaction evidence="10">
        <text>2 reduced [2Fe-2S]-[ferredoxin] + NADP(+) + H(+) = 2 oxidized [2Fe-2S]-[ferredoxin] + NADPH</text>
        <dbReference type="Rhea" id="RHEA:20125"/>
        <dbReference type="Rhea" id="RHEA-COMP:10000"/>
        <dbReference type="Rhea" id="RHEA-COMP:10001"/>
        <dbReference type="ChEBI" id="CHEBI:15378"/>
        <dbReference type="ChEBI" id="CHEBI:33737"/>
        <dbReference type="ChEBI" id="CHEBI:33738"/>
        <dbReference type="ChEBI" id="CHEBI:57783"/>
        <dbReference type="ChEBI" id="CHEBI:58349"/>
        <dbReference type="EC" id="1.18.1.2"/>
    </reaction>
</comment>
<evidence type="ECO:0000313" key="12">
    <source>
        <dbReference type="EMBL" id="TDC12734.1"/>
    </source>
</evidence>
<dbReference type="GO" id="GO:0004324">
    <property type="term" value="F:ferredoxin-NADP+ reductase activity"/>
    <property type="evidence" value="ECO:0007669"/>
    <property type="project" value="UniProtKB-EC"/>
</dbReference>
<dbReference type="EC" id="1.18.1.2" evidence="2"/>
<reference evidence="12 13" key="1">
    <citation type="submission" date="2019-03" db="EMBL/GenBank/DDBJ databases">
        <title>Draft genome sequences of novel Actinobacteria.</title>
        <authorList>
            <person name="Sahin N."/>
            <person name="Ay H."/>
            <person name="Saygin H."/>
        </authorList>
    </citation>
    <scope>NUCLEOTIDE SEQUENCE [LARGE SCALE GENOMIC DNA]</scope>
    <source>
        <strain evidence="12 13">DSM 45347</strain>
    </source>
</reference>
<dbReference type="GO" id="GO:0046872">
    <property type="term" value="F:metal ion binding"/>
    <property type="evidence" value="ECO:0007669"/>
    <property type="project" value="UniProtKB-KW"/>
</dbReference>
<comment type="caution">
    <text evidence="12">The sequence shown here is derived from an EMBL/GenBank/DDBJ whole genome shotgun (WGS) entry which is preliminary data.</text>
</comment>
<keyword evidence="3" id="KW-0285">Flavoprotein</keyword>
<keyword evidence="4" id="KW-0479">Metal-binding</keyword>
<dbReference type="SUPFAM" id="SSF51971">
    <property type="entry name" value="Nucleotide-binding domain"/>
    <property type="match status" value="1"/>
</dbReference>
<dbReference type="PANTHER" id="PTHR48467:SF1">
    <property type="entry name" value="GLUTAMATE SYNTHASE 1 [NADH], CHLOROPLASTIC-LIKE"/>
    <property type="match status" value="1"/>
</dbReference>
<sequence>MPHVVTQSCCGDASCVYTCPVNCIHPTPDEPDFATAEMLYIDPAACVDCGACVAACPVEAIKPHTKLTEDEHDFLSINSAFYDVPRDRPLLAPVVPPLQVRERPRPLRVAVVGSGPAAMYAADEVLTVPGARVTMVERLPMPYGLARTGVAPDHRRTRSVAGQFDRIREQDGLNLLLNVEVGKDIAHDDLLAHHHAVVYAVGASTDRPLDIPGAGLPGTASATEFVAWYNGHPDFADRTFDLSHPRAVVIGNGNVALDVARILTVDPASLAGTDIAPAALDALHRSAVEEVVVAGRRGPAQSAFTLPELVGLRSTPGVSVTVPPDDLDSADASSPKLDVLCGLVPDPAAPRRIRLRYLLSPLRIIGREHAEGVEFGRNALTADGAGVEPTGRTETVDAGLVLSAIGYRGVPVPDLPFDAATGTVPNERGRVVDPGTGRPVPGTFVAGWIKRGPTGFIGTNKSCALETVRALIDDYNAGVLNDPQTGHGELAALLERRPALTP</sequence>
<gene>
    <name evidence="12" type="ORF">E1284_22420</name>
</gene>
<dbReference type="Gene3D" id="3.40.50.720">
    <property type="entry name" value="NAD(P)-binding Rossmann-like Domain"/>
    <property type="match status" value="1"/>
</dbReference>